<dbReference type="GO" id="GO:0016114">
    <property type="term" value="P:terpenoid biosynthetic process"/>
    <property type="evidence" value="ECO:0007669"/>
    <property type="project" value="InterPro"/>
</dbReference>
<dbReference type="EMBL" id="JARAOO010000011">
    <property type="protein sequence ID" value="KAJ7950502.1"/>
    <property type="molecule type" value="Genomic_DNA"/>
</dbReference>
<keyword evidence="5" id="KW-1185">Reference proteome</keyword>
<evidence type="ECO:0000259" key="3">
    <source>
        <dbReference type="Pfam" id="PF03936"/>
    </source>
</evidence>
<sequence length="161" mass="18661">METFFSSVGMTYEPHLGDCRRLISVLIQVITVMDDIYDAHDDIYDSHNPLEELELFTNAIERWDRNVMDSLPNYMKICFFALNNFENEIASDILHKKGVNIIPCLMKVLRQSGIQRIYANPTRAPCHYMDFHFISNYTIPCFLFSCKSNNKGGFGFLKLVS</sequence>
<evidence type="ECO:0000256" key="2">
    <source>
        <dbReference type="ARBA" id="ARBA00022842"/>
    </source>
</evidence>
<feature type="domain" description="Terpene synthase metal-binding" evidence="3">
    <location>
        <begin position="1"/>
        <end position="109"/>
    </location>
</feature>
<dbReference type="InterPro" id="IPR050148">
    <property type="entry name" value="Terpene_synthase-like"/>
</dbReference>
<dbReference type="SUPFAM" id="SSF48576">
    <property type="entry name" value="Terpenoid synthases"/>
    <property type="match status" value="1"/>
</dbReference>
<organism evidence="4 5">
    <name type="scientific">Quillaja saponaria</name>
    <name type="common">Soap bark tree</name>
    <dbReference type="NCBI Taxonomy" id="32244"/>
    <lineage>
        <taxon>Eukaryota</taxon>
        <taxon>Viridiplantae</taxon>
        <taxon>Streptophyta</taxon>
        <taxon>Embryophyta</taxon>
        <taxon>Tracheophyta</taxon>
        <taxon>Spermatophyta</taxon>
        <taxon>Magnoliopsida</taxon>
        <taxon>eudicotyledons</taxon>
        <taxon>Gunneridae</taxon>
        <taxon>Pentapetalae</taxon>
        <taxon>rosids</taxon>
        <taxon>fabids</taxon>
        <taxon>Fabales</taxon>
        <taxon>Quillajaceae</taxon>
        <taxon>Quillaja</taxon>
    </lineage>
</organism>
<evidence type="ECO:0000256" key="1">
    <source>
        <dbReference type="ARBA" id="ARBA00022723"/>
    </source>
</evidence>
<keyword evidence="1" id="KW-0479">Metal-binding</keyword>
<gene>
    <name evidence="4" type="ORF">O6P43_026690</name>
</gene>
<accession>A0AAD7PCY2</accession>
<protein>
    <submittedName>
        <fullName evidence="4">Isoprene synthase</fullName>
    </submittedName>
</protein>
<dbReference type="InterPro" id="IPR005630">
    <property type="entry name" value="Terpene_synthase_metal-bd"/>
</dbReference>
<evidence type="ECO:0000313" key="4">
    <source>
        <dbReference type="EMBL" id="KAJ7950502.1"/>
    </source>
</evidence>
<dbReference type="KEGG" id="qsa:O6P43_026690"/>
<dbReference type="PANTHER" id="PTHR31225">
    <property type="entry name" value="OS04G0344100 PROTEIN-RELATED"/>
    <property type="match status" value="1"/>
</dbReference>
<reference evidence="4" key="1">
    <citation type="journal article" date="2023" name="Science">
        <title>Elucidation of the pathway for biosynthesis of saponin adjuvants from the soapbark tree.</title>
        <authorList>
            <person name="Reed J."/>
            <person name="Orme A."/>
            <person name="El-Demerdash A."/>
            <person name="Owen C."/>
            <person name="Martin L.B.B."/>
            <person name="Misra R.C."/>
            <person name="Kikuchi S."/>
            <person name="Rejzek M."/>
            <person name="Martin A.C."/>
            <person name="Harkess A."/>
            <person name="Leebens-Mack J."/>
            <person name="Louveau T."/>
            <person name="Stephenson M.J."/>
            <person name="Osbourn A."/>
        </authorList>
    </citation>
    <scope>NUCLEOTIDE SEQUENCE</scope>
    <source>
        <strain evidence="4">S10</strain>
    </source>
</reference>
<dbReference type="GO" id="GO:0000287">
    <property type="term" value="F:magnesium ion binding"/>
    <property type="evidence" value="ECO:0007669"/>
    <property type="project" value="InterPro"/>
</dbReference>
<proteinExistence type="predicted"/>
<dbReference type="Gene3D" id="1.10.600.10">
    <property type="entry name" value="Farnesyl Diphosphate Synthase"/>
    <property type="match status" value="1"/>
</dbReference>
<dbReference type="GO" id="GO:0010333">
    <property type="term" value="F:terpene synthase activity"/>
    <property type="evidence" value="ECO:0007669"/>
    <property type="project" value="InterPro"/>
</dbReference>
<dbReference type="Pfam" id="PF03936">
    <property type="entry name" value="Terpene_synth_C"/>
    <property type="match status" value="1"/>
</dbReference>
<dbReference type="AlphaFoldDB" id="A0AAD7PCY2"/>
<comment type="caution">
    <text evidence="4">The sequence shown here is derived from an EMBL/GenBank/DDBJ whole genome shotgun (WGS) entry which is preliminary data.</text>
</comment>
<evidence type="ECO:0000313" key="5">
    <source>
        <dbReference type="Proteomes" id="UP001163823"/>
    </source>
</evidence>
<dbReference type="Proteomes" id="UP001163823">
    <property type="component" value="Chromosome 11"/>
</dbReference>
<dbReference type="InterPro" id="IPR008949">
    <property type="entry name" value="Isoprenoid_synthase_dom_sf"/>
</dbReference>
<dbReference type="PANTHER" id="PTHR31225:SF9">
    <property type="entry name" value="TERPENE SYNTHASE 10"/>
    <property type="match status" value="1"/>
</dbReference>
<name>A0AAD7PCY2_QUISA</name>
<keyword evidence="2" id="KW-0460">Magnesium</keyword>